<accession>A0A6P5YYX6</accession>
<gene>
    <name evidence="7" type="primary">LOC111295905</name>
</gene>
<evidence type="ECO:0000256" key="2">
    <source>
        <dbReference type="ARBA" id="ARBA00022676"/>
    </source>
</evidence>
<reference evidence="7" key="1">
    <citation type="submission" date="2025-08" db="UniProtKB">
        <authorList>
            <consortium name="RefSeq"/>
        </authorList>
    </citation>
    <scope>IDENTIFICATION</scope>
    <source>
        <tissue evidence="7">Fruit stalk</tissue>
    </source>
</reference>
<dbReference type="OrthoDB" id="5835829at2759"/>
<protein>
    <recommendedName>
        <fullName evidence="5">Glycosyltransferase</fullName>
        <ecNumber evidence="5">2.4.1.-</ecNumber>
    </recommendedName>
</protein>
<name>A0A6P5YYX6_DURZI</name>
<dbReference type="Proteomes" id="UP000515121">
    <property type="component" value="Unplaced"/>
</dbReference>
<dbReference type="FunFam" id="3.40.50.2000:FF:000071">
    <property type="entry name" value="Glycosyltransferase"/>
    <property type="match status" value="1"/>
</dbReference>
<dbReference type="EC" id="2.4.1.-" evidence="5"/>
<dbReference type="PANTHER" id="PTHR48047:SF182">
    <property type="entry name" value="GLYCOSYLTRANSFERASE"/>
    <property type="match status" value="1"/>
</dbReference>
<dbReference type="PROSITE" id="PS00375">
    <property type="entry name" value="UDPGT"/>
    <property type="match status" value="1"/>
</dbReference>
<evidence type="ECO:0000313" key="6">
    <source>
        <dbReference type="Proteomes" id="UP000515121"/>
    </source>
</evidence>
<dbReference type="InterPro" id="IPR002213">
    <property type="entry name" value="UDP_glucos_trans"/>
</dbReference>
<evidence type="ECO:0000256" key="4">
    <source>
        <dbReference type="RuleBase" id="RU003718"/>
    </source>
</evidence>
<dbReference type="GO" id="GO:0035251">
    <property type="term" value="F:UDP-glucosyltransferase activity"/>
    <property type="evidence" value="ECO:0007669"/>
    <property type="project" value="TreeGrafter"/>
</dbReference>
<dbReference type="SUPFAM" id="SSF53756">
    <property type="entry name" value="UDP-Glycosyltransferase/glycogen phosphorylase"/>
    <property type="match status" value="1"/>
</dbReference>
<dbReference type="FunFam" id="3.40.50.2000:FF:000047">
    <property type="entry name" value="Glycosyltransferase"/>
    <property type="match status" value="1"/>
</dbReference>
<dbReference type="CDD" id="cd03784">
    <property type="entry name" value="GT1_Gtf-like"/>
    <property type="match status" value="1"/>
</dbReference>
<organism evidence="6 7">
    <name type="scientific">Durio zibethinus</name>
    <name type="common">Durian</name>
    <dbReference type="NCBI Taxonomy" id="66656"/>
    <lineage>
        <taxon>Eukaryota</taxon>
        <taxon>Viridiplantae</taxon>
        <taxon>Streptophyta</taxon>
        <taxon>Embryophyta</taxon>
        <taxon>Tracheophyta</taxon>
        <taxon>Spermatophyta</taxon>
        <taxon>Magnoliopsida</taxon>
        <taxon>eudicotyledons</taxon>
        <taxon>Gunneridae</taxon>
        <taxon>Pentapetalae</taxon>
        <taxon>rosids</taxon>
        <taxon>malvids</taxon>
        <taxon>Malvales</taxon>
        <taxon>Malvaceae</taxon>
        <taxon>Helicteroideae</taxon>
        <taxon>Durio</taxon>
    </lineage>
</organism>
<dbReference type="Pfam" id="PF00201">
    <property type="entry name" value="UDPGT"/>
    <property type="match status" value="1"/>
</dbReference>
<keyword evidence="6" id="KW-1185">Reference proteome</keyword>
<comment type="similarity">
    <text evidence="1 4">Belongs to the UDP-glycosyltransferase family.</text>
</comment>
<dbReference type="KEGG" id="dzi:111295905"/>
<dbReference type="InterPro" id="IPR035595">
    <property type="entry name" value="UDP_glycos_trans_CS"/>
</dbReference>
<dbReference type="RefSeq" id="XP_022745470.1">
    <property type="nucleotide sequence ID" value="XM_022889735.1"/>
</dbReference>
<dbReference type="PANTHER" id="PTHR48047">
    <property type="entry name" value="GLYCOSYLTRANSFERASE"/>
    <property type="match status" value="1"/>
</dbReference>
<evidence type="ECO:0000256" key="1">
    <source>
        <dbReference type="ARBA" id="ARBA00009995"/>
    </source>
</evidence>
<sequence>MASSNQQPVHHFLLVPLMSQSHLIPFTDLAKVLADHGQQVTIVMTPLNAARFNNAIIDYAMNFNLKIQFLLLSFPGQEAGLPKGCENLDSLPSLDLTAKFFQASNMLHEPLEKWLQDLESLPSCIISDICLPWTSDLALKFKIPRVVFHTVSCFTLLCSHNIKRYEVQDGITSDSEPVLVPGVPDRIEFTKAQLPESQRKSSDDLNNLVNQFKEAELSASAVLVNSFEEMESGYVKAYQKFVNNLWCIGPLSLCNETTSNKLRTGNKTSIDEHESLNWLNSHKSRSVIYVCFGSLSHMLPPQLIELGLGLEASNCPFIWTIKKIDYTPELEKWFKEQRFEERIKGRGLIIRGWAPQVQILSHPATGGFFTHCGWNSTIEGVSAGLPMITWPMFAEQFYNEKFVVQILKIGVKIGVEVPMNAKVLTVKREDVKKAIKQLVDGGDDAEERRKRAKKLGEMAKRAVEKGGSSYLNATLLIEHVNQQGKSYQR</sequence>
<evidence type="ECO:0000256" key="5">
    <source>
        <dbReference type="RuleBase" id="RU362057"/>
    </source>
</evidence>
<keyword evidence="3 4" id="KW-0808">Transferase</keyword>
<dbReference type="AlphaFoldDB" id="A0A6P5YYX6"/>
<keyword evidence="2 4" id="KW-0328">Glycosyltransferase</keyword>
<dbReference type="Gene3D" id="3.40.50.2000">
    <property type="entry name" value="Glycogen Phosphorylase B"/>
    <property type="match status" value="2"/>
</dbReference>
<evidence type="ECO:0000256" key="3">
    <source>
        <dbReference type="ARBA" id="ARBA00022679"/>
    </source>
</evidence>
<proteinExistence type="inferred from homology"/>
<evidence type="ECO:0000313" key="7">
    <source>
        <dbReference type="RefSeq" id="XP_022745470.1"/>
    </source>
</evidence>
<dbReference type="GeneID" id="111295905"/>